<dbReference type="PRINTS" id="PR00337">
    <property type="entry name" value="LEUILEVALBP"/>
</dbReference>
<organism evidence="7 8">
    <name type="scientific">Pandoraea nosoerga</name>
    <dbReference type="NCBI Taxonomy" id="2508296"/>
    <lineage>
        <taxon>Bacteria</taxon>
        <taxon>Pseudomonadati</taxon>
        <taxon>Pseudomonadota</taxon>
        <taxon>Betaproteobacteria</taxon>
        <taxon>Burkholderiales</taxon>
        <taxon>Burkholderiaceae</taxon>
        <taxon>Pandoraea</taxon>
    </lineage>
</organism>
<name>A0A5E4S7F0_9BURK</name>
<dbReference type="CDD" id="cd20013">
    <property type="entry name" value="PBP1_RPA0985_benzoate-like"/>
    <property type="match status" value="1"/>
</dbReference>
<evidence type="ECO:0000256" key="4">
    <source>
        <dbReference type="ARBA" id="ARBA00022970"/>
    </source>
</evidence>
<dbReference type="InterPro" id="IPR028082">
    <property type="entry name" value="Peripla_BP_I"/>
</dbReference>
<evidence type="ECO:0000256" key="5">
    <source>
        <dbReference type="SAM" id="SignalP"/>
    </source>
</evidence>
<evidence type="ECO:0000256" key="1">
    <source>
        <dbReference type="ARBA" id="ARBA00010062"/>
    </source>
</evidence>
<dbReference type="Pfam" id="PF13458">
    <property type="entry name" value="Peripla_BP_6"/>
    <property type="match status" value="1"/>
</dbReference>
<feature type="domain" description="Leucine-binding protein" evidence="6">
    <location>
        <begin position="31"/>
        <end position="371"/>
    </location>
</feature>
<dbReference type="RefSeq" id="WP_150554096.1">
    <property type="nucleotide sequence ID" value="NZ_CABPSC010000001.1"/>
</dbReference>
<dbReference type="PANTHER" id="PTHR30483">
    <property type="entry name" value="LEUCINE-SPECIFIC-BINDING PROTEIN"/>
    <property type="match status" value="1"/>
</dbReference>
<dbReference type="EMBL" id="CABPSC010000001">
    <property type="protein sequence ID" value="VVD70474.1"/>
    <property type="molecule type" value="Genomic_DNA"/>
</dbReference>
<evidence type="ECO:0000313" key="8">
    <source>
        <dbReference type="Proteomes" id="UP000367825"/>
    </source>
</evidence>
<dbReference type="OrthoDB" id="9794229at2"/>
<evidence type="ECO:0000259" key="6">
    <source>
        <dbReference type="Pfam" id="PF13458"/>
    </source>
</evidence>
<keyword evidence="8" id="KW-1185">Reference proteome</keyword>
<dbReference type="GO" id="GO:0006865">
    <property type="term" value="P:amino acid transport"/>
    <property type="evidence" value="ECO:0007669"/>
    <property type="project" value="UniProtKB-KW"/>
</dbReference>
<keyword evidence="4" id="KW-0029">Amino-acid transport</keyword>
<dbReference type="PANTHER" id="PTHR30483:SF6">
    <property type="entry name" value="PERIPLASMIC BINDING PROTEIN OF ABC TRANSPORTER FOR NATURAL AMINO ACIDS"/>
    <property type="match status" value="1"/>
</dbReference>
<evidence type="ECO:0000256" key="3">
    <source>
        <dbReference type="ARBA" id="ARBA00022729"/>
    </source>
</evidence>
<evidence type="ECO:0000313" key="7">
    <source>
        <dbReference type="EMBL" id="VVD70474.1"/>
    </source>
</evidence>
<comment type="similarity">
    <text evidence="1">Belongs to the leucine-binding protein family.</text>
</comment>
<keyword evidence="3 5" id="KW-0732">Signal</keyword>
<dbReference type="InterPro" id="IPR000709">
    <property type="entry name" value="Leu_Ile_Val-bd"/>
</dbReference>
<dbReference type="InterPro" id="IPR051010">
    <property type="entry name" value="BCAA_transport"/>
</dbReference>
<reference evidence="7 8" key="1">
    <citation type="submission" date="2019-08" db="EMBL/GenBank/DDBJ databases">
        <authorList>
            <person name="Peeters C."/>
        </authorList>
    </citation>
    <scope>NUCLEOTIDE SEQUENCE [LARGE SCALE GENOMIC DNA]</scope>
    <source>
        <strain evidence="7 8">LMG 31109</strain>
    </source>
</reference>
<dbReference type="InterPro" id="IPR028081">
    <property type="entry name" value="Leu-bd"/>
</dbReference>
<feature type="chain" id="PRO_5022672681" evidence="5">
    <location>
        <begin position="21"/>
        <end position="402"/>
    </location>
</feature>
<proteinExistence type="inferred from homology"/>
<feature type="signal peptide" evidence="5">
    <location>
        <begin position="1"/>
        <end position="20"/>
    </location>
</feature>
<dbReference type="Proteomes" id="UP000367825">
    <property type="component" value="Unassembled WGS sequence"/>
</dbReference>
<accession>A0A5E4S7F0</accession>
<evidence type="ECO:0000256" key="2">
    <source>
        <dbReference type="ARBA" id="ARBA00022448"/>
    </source>
</evidence>
<dbReference type="SUPFAM" id="SSF53822">
    <property type="entry name" value="Periplasmic binding protein-like I"/>
    <property type="match status" value="1"/>
</dbReference>
<sequence length="402" mass="43725">MMKRHLWLAVALASVCQFTAIPTISSARAEEIKVGVLGLFSGSASWWGTEYRRGLNLWMEQNKGKVGDDTLVLLERDEGGVNPQRTRQLAQELVVRDQVQYLFGGSYTPNVLAMADVANQTKTPLVIGNSGTSSVTLKSPYFVRTGFTQWTVSVPLVQYAASKGIKNAAIVVADFATGYDAIDAYSDTFRKAGGTISTEVKVPLGTTDFSSYLQRVRDAKPQAVFMFMPVGPMSAGFVKAFKERELDRAGIQLFATTETMESDLPAIGDSALGTITALHYSPFLNTPENNAFVKAYKAKYGAGALPSIASVAAYDSMTLIAQMVRATKGKKDADKAIAAVKGYSWTSPRGPVSIDPKTREIVQNVYIRRVETIDGKLGNKPIETYKSVVEPWHQSHPQVAAK</sequence>
<protein>
    <submittedName>
        <fullName evidence="7">ABC transporter substrate-binding protein</fullName>
    </submittedName>
</protein>
<dbReference type="AlphaFoldDB" id="A0A5E4S7F0"/>
<dbReference type="Gene3D" id="3.40.50.2300">
    <property type="match status" value="2"/>
</dbReference>
<gene>
    <name evidence="7" type="ORF">PNO31109_00573</name>
</gene>
<keyword evidence="2" id="KW-0813">Transport</keyword>